<name>A0AAN9YMH0_9PEZI</name>
<evidence type="ECO:0000313" key="2">
    <source>
        <dbReference type="Proteomes" id="UP001320420"/>
    </source>
</evidence>
<dbReference type="SUPFAM" id="SSF56112">
    <property type="entry name" value="Protein kinase-like (PK-like)"/>
    <property type="match status" value="1"/>
</dbReference>
<keyword evidence="2" id="KW-1185">Reference proteome</keyword>
<dbReference type="InterPro" id="IPR011009">
    <property type="entry name" value="Kinase-like_dom_sf"/>
</dbReference>
<gene>
    <name evidence="1" type="ORF">SLS62_008836</name>
</gene>
<protein>
    <recommendedName>
        <fullName evidence="3">Protein kinase domain-containing protein</fullName>
    </recommendedName>
</protein>
<dbReference type="AlphaFoldDB" id="A0AAN9YMH0"/>
<evidence type="ECO:0000313" key="1">
    <source>
        <dbReference type="EMBL" id="KAK7747800.1"/>
    </source>
</evidence>
<dbReference type="Proteomes" id="UP001320420">
    <property type="component" value="Unassembled WGS sequence"/>
</dbReference>
<dbReference type="Pfam" id="PF06293">
    <property type="entry name" value="Kdo"/>
    <property type="match status" value="1"/>
</dbReference>
<sequence length="288" mass="33573">MAPNIEILATDPSAWGDRDSFIRILYTQEQDGEKLRSVRYARILPRVFPYEWFVDPFIELQLPDFPSGDWCVVDIVKNKLTGHLKVVHAKEDNRILQPTPKEHIDAWHPISVEYVELKKVSQIPCTNYMHRRNDMCWLVTHGELFPTPVLMKIAEFPFPTLLSRVKNETTVYKEIEGKGIGPKFLGHVTENGRIIGFLMEYLKDAVEAQTSDYKRCEEVLKRFHAQGWLHRDYNHTNFLVQPDGAAKLIDFEYARRCSDKTTFARELGALEREFLHHTKSVNIIFGRD</sequence>
<comment type="caution">
    <text evidence="1">The sequence shown here is derived from an EMBL/GenBank/DDBJ whole genome shotgun (WGS) entry which is preliminary data.</text>
</comment>
<proteinExistence type="predicted"/>
<evidence type="ECO:0008006" key="3">
    <source>
        <dbReference type="Google" id="ProtNLM"/>
    </source>
</evidence>
<dbReference type="EMBL" id="JAKJXP020000086">
    <property type="protein sequence ID" value="KAK7747800.1"/>
    <property type="molecule type" value="Genomic_DNA"/>
</dbReference>
<dbReference type="Gene3D" id="1.10.510.10">
    <property type="entry name" value="Transferase(Phosphotransferase) domain 1"/>
    <property type="match status" value="1"/>
</dbReference>
<accession>A0AAN9YMH0</accession>
<reference evidence="1 2" key="1">
    <citation type="submission" date="2024-02" db="EMBL/GenBank/DDBJ databases">
        <title>De novo assembly and annotation of 12 fungi associated with fruit tree decline syndrome in Ontario, Canada.</title>
        <authorList>
            <person name="Sulman M."/>
            <person name="Ellouze W."/>
            <person name="Ilyukhin E."/>
        </authorList>
    </citation>
    <scope>NUCLEOTIDE SEQUENCE [LARGE SCALE GENOMIC DNA]</scope>
    <source>
        <strain evidence="1 2">M11/M66-122</strain>
    </source>
</reference>
<organism evidence="1 2">
    <name type="scientific">Diatrype stigma</name>
    <dbReference type="NCBI Taxonomy" id="117547"/>
    <lineage>
        <taxon>Eukaryota</taxon>
        <taxon>Fungi</taxon>
        <taxon>Dikarya</taxon>
        <taxon>Ascomycota</taxon>
        <taxon>Pezizomycotina</taxon>
        <taxon>Sordariomycetes</taxon>
        <taxon>Xylariomycetidae</taxon>
        <taxon>Xylariales</taxon>
        <taxon>Diatrypaceae</taxon>
        <taxon>Diatrype</taxon>
    </lineage>
</organism>